<feature type="domain" description="PH" evidence="1">
    <location>
        <begin position="64"/>
        <end position="196"/>
    </location>
</feature>
<gene>
    <name evidence="2" type="ORF">EVOR1521_LOCUS23241</name>
</gene>
<dbReference type="InterPro" id="IPR011993">
    <property type="entry name" value="PH-like_dom_sf"/>
</dbReference>
<name>A0AA36J6Z6_9DINO</name>
<dbReference type="AlphaFoldDB" id="A0AA36J6Z6"/>
<sequence>MADVPADGEAAGHKLDSYMQQHQIQPFVQEMLTELFAVLPEDPYEYMTYHLASKRPVRPPQDMNLAHSGVLWVLLPGGNPMSLDQWRLRRCWLTDQGVLCVSSEAAEVDRDESGSVVISPPMESAPQEYSLEKGARHRELDEDEAARPFAFTIAVKPGPLAHKGKKQALGRWVLQLAASSEEQRNQWFNAFAPFSQADAQPSLVPPADMPPIQEE</sequence>
<proteinExistence type="predicted"/>
<dbReference type="SUPFAM" id="SSF50729">
    <property type="entry name" value="PH domain-like"/>
    <property type="match status" value="1"/>
</dbReference>
<organism evidence="2 3">
    <name type="scientific">Effrenium voratum</name>
    <dbReference type="NCBI Taxonomy" id="2562239"/>
    <lineage>
        <taxon>Eukaryota</taxon>
        <taxon>Sar</taxon>
        <taxon>Alveolata</taxon>
        <taxon>Dinophyceae</taxon>
        <taxon>Suessiales</taxon>
        <taxon>Symbiodiniaceae</taxon>
        <taxon>Effrenium</taxon>
    </lineage>
</organism>
<dbReference type="SUPFAM" id="SSF47391">
    <property type="entry name" value="Dimerization-anchoring domain of cAMP-dependent PK regulatory subunit"/>
    <property type="match status" value="1"/>
</dbReference>
<dbReference type="Gene3D" id="1.20.890.10">
    <property type="entry name" value="cAMP-dependent protein kinase regulatory subunit, dimerization-anchoring domain"/>
    <property type="match status" value="1"/>
</dbReference>
<dbReference type="CDD" id="cd22961">
    <property type="entry name" value="DD_TEX55-like"/>
    <property type="match status" value="1"/>
</dbReference>
<protein>
    <recommendedName>
        <fullName evidence="1">PH domain-containing protein</fullName>
    </recommendedName>
</protein>
<dbReference type="PROSITE" id="PS50003">
    <property type="entry name" value="PH_DOMAIN"/>
    <property type="match status" value="1"/>
</dbReference>
<reference evidence="2" key="1">
    <citation type="submission" date="2023-08" db="EMBL/GenBank/DDBJ databases">
        <authorList>
            <person name="Chen Y."/>
            <person name="Shah S."/>
            <person name="Dougan E. K."/>
            <person name="Thang M."/>
            <person name="Chan C."/>
        </authorList>
    </citation>
    <scope>NUCLEOTIDE SEQUENCE</scope>
</reference>
<dbReference type="EMBL" id="CAUJNA010003348">
    <property type="protein sequence ID" value="CAJ1399765.1"/>
    <property type="molecule type" value="Genomic_DNA"/>
</dbReference>
<keyword evidence="3" id="KW-1185">Reference proteome</keyword>
<dbReference type="InterPro" id="IPR001849">
    <property type="entry name" value="PH_domain"/>
</dbReference>
<evidence type="ECO:0000313" key="3">
    <source>
        <dbReference type="Proteomes" id="UP001178507"/>
    </source>
</evidence>
<evidence type="ECO:0000259" key="1">
    <source>
        <dbReference type="PROSITE" id="PS50003"/>
    </source>
</evidence>
<accession>A0AA36J6Z6</accession>
<dbReference type="Gene3D" id="2.30.29.30">
    <property type="entry name" value="Pleckstrin-homology domain (PH domain)/Phosphotyrosine-binding domain (PTB)"/>
    <property type="match status" value="1"/>
</dbReference>
<evidence type="ECO:0000313" key="2">
    <source>
        <dbReference type="EMBL" id="CAJ1399765.1"/>
    </source>
</evidence>
<dbReference type="Proteomes" id="UP001178507">
    <property type="component" value="Unassembled WGS sequence"/>
</dbReference>
<comment type="caution">
    <text evidence="2">The sequence shown here is derived from an EMBL/GenBank/DDBJ whole genome shotgun (WGS) entry which is preliminary data.</text>
</comment>